<dbReference type="GO" id="GO:0015697">
    <property type="term" value="P:quaternary ammonium group transport"/>
    <property type="evidence" value="ECO:0007669"/>
    <property type="project" value="UniProtKB-ARBA"/>
</dbReference>
<dbReference type="PANTHER" id="PTHR42781">
    <property type="entry name" value="SPERMIDINE/PUTRESCINE IMPORT ATP-BINDING PROTEIN POTA"/>
    <property type="match status" value="1"/>
</dbReference>
<evidence type="ECO:0000259" key="4">
    <source>
        <dbReference type="PROSITE" id="PS50893"/>
    </source>
</evidence>
<reference evidence="6" key="1">
    <citation type="submission" date="2018-05" db="EMBL/GenBank/DDBJ databases">
        <title>Zavarzinia sp. HR-AS.</title>
        <authorList>
            <person name="Lee Y."/>
            <person name="Jeon C.O."/>
        </authorList>
    </citation>
    <scope>NUCLEOTIDE SEQUENCE [LARGE SCALE GENOMIC DNA]</scope>
    <source>
        <strain evidence="6">DSM 1231</strain>
    </source>
</reference>
<evidence type="ECO:0000313" key="6">
    <source>
        <dbReference type="Proteomes" id="UP000246077"/>
    </source>
</evidence>
<dbReference type="InterPro" id="IPR013611">
    <property type="entry name" value="Transp-assoc_OB_typ2"/>
</dbReference>
<dbReference type="InterPro" id="IPR003439">
    <property type="entry name" value="ABC_transporter-like_ATP-bd"/>
</dbReference>
<evidence type="ECO:0000256" key="1">
    <source>
        <dbReference type="ARBA" id="ARBA00022448"/>
    </source>
</evidence>
<dbReference type="GO" id="GO:0005524">
    <property type="term" value="F:ATP binding"/>
    <property type="evidence" value="ECO:0007669"/>
    <property type="project" value="UniProtKB-KW"/>
</dbReference>
<dbReference type="PROSITE" id="PS00211">
    <property type="entry name" value="ABC_TRANSPORTER_1"/>
    <property type="match status" value="1"/>
</dbReference>
<dbReference type="SMART" id="SM00382">
    <property type="entry name" value="AAA"/>
    <property type="match status" value="1"/>
</dbReference>
<keyword evidence="6" id="KW-1185">Reference proteome</keyword>
<proteinExistence type="predicted"/>
<dbReference type="Pfam" id="PF00005">
    <property type="entry name" value="ABC_tran"/>
    <property type="match status" value="1"/>
</dbReference>
<dbReference type="EMBL" id="QGLF01000001">
    <property type="protein sequence ID" value="PWR23474.1"/>
    <property type="molecule type" value="Genomic_DNA"/>
</dbReference>
<dbReference type="RefSeq" id="WP_109919507.1">
    <property type="nucleotide sequence ID" value="NZ_QGLF01000001.1"/>
</dbReference>
<dbReference type="Gene3D" id="3.40.50.300">
    <property type="entry name" value="P-loop containing nucleotide triphosphate hydrolases"/>
    <property type="match status" value="1"/>
</dbReference>
<protein>
    <submittedName>
        <fullName evidence="5">ABC transporter ATP-binding protein</fullName>
    </submittedName>
</protein>
<dbReference type="Pfam" id="PF08402">
    <property type="entry name" value="TOBE_2"/>
    <property type="match status" value="1"/>
</dbReference>
<dbReference type="Proteomes" id="UP000246077">
    <property type="component" value="Unassembled WGS sequence"/>
</dbReference>
<keyword evidence="2" id="KW-0547">Nucleotide-binding</keyword>
<organism evidence="5 6">
    <name type="scientific">Zavarzinia compransoris</name>
    <dbReference type="NCBI Taxonomy" id="1264899"/>
    <lineage>
        <taxon>Bacteria</taxon>
        <taxon>Pseudomonadati</taxon>
        <taxon>Pseudomonadota</taxon>
        <taxon>Alphaproteobacteria</taxon>
        <taxon>Rhodospirillales</taxon>
        <taxon>Zavarziniaceae</taxon>
        <taxon>Zavarzinia</taxon>
    </lineage>
</organism>
<dbReference type="GO" id="GO:0016887">
    <property type="term" value="F:ATP hydrolysis activity"/>
    <property type="evidence" value="ECO:0007669"/>
    <property type="project" value="InterPro"/>
</dbReference>
<name>A0A317EB17_9PROT</name>
<sequence length="355" mass="37665">MTAAVEIDHVTQRFGDFTAVHDATLTIEAGEFFSFLGPSGCGKTTLLRLVSGFTEPTAGRISIGGKDMRGIGPNKRPTAMIFQNLALFPLMSVAENIAFGLEVRGLGKAARRRRADELLDLIALPGQGDKKVSELSGGQRQRVAIARALAVEPAVLLLDEPLSALDLKLRQHMRAELRAIQKRTGVTFIYITHDQGEALAMSDRVAVMRAGHIEQVASPTELYDRPATGFVAGFVGETNRIPGRLLQAGNGYGVIETAFGPLSARFDGADSDSHALFVRPERLGLGDAGRGNRLQATIENSAFEGAHLLVFARLADGSPLTVQVPNGGQPLAVAPGEGFTVSFAADDATILPAEA</sequence>
<gene>
    <name evidence="5" type="ORF">DKG75_02570</name>
</gene>
<feature type="domain" description="ABC transporter" evidence="4">
    <location>
        <begin position="5"/>
        <end position="235"/>
    </location>
</feature>
<dbReference type="GO" id="GO:0043190">
    <property type="term" value="C:ATP-binding cassette (ABC) transporter complex"/>
    <property type="evidence" value="ECO:0007669"/>
    <property type="project" value="InterPro"/>
</dbReference>
<evidence type="ECO:0000256" key="2">
    <source>
        <dbReference type="ARBA" id="ARBA00022741"/>
    </source>
</evidence>
<dbReference type="Gene3D" id="2.40.50.100">
    <property type="match status" value="1"/>
</dbReference>
<dbReference type="FunFam" id="3.40.50.300:FF:000425">
    <property type="entry name" value="Probable ABC transporter, ATP-binding subunit"/>
    <property type="match status" value="1"/>
</dbReference>
<dbReference type="PROSITE" id="PS50893">
    <property type="entry name" value="ABC_TRANSPORTER_2"/>
    <property type="match status" value="1"/>
</dbReference>
<dbReference type="SUPFAM" id="SSF52540">
    <property type="entry name" value="P-loop containing nucleoside triphosphate hydrolases"/>
    <property type="match status" value="1"/>
</dbReference>
<evidence type="ECO:0000313" key="5">
    <source>
        <dbReference type="EMBL" id="PWR23474.1"/>
    </source>
</evidence>
<keyword evidence="3 5" id="KW-0067">ATP-binding</keyword>
<dbReference type="InterPro" id="IPR017871">
    <property type="entry name" value="ABC_transporter-like_CS"/>
</dbReference>
<dbReference type="InterPro" id="IPR027417">
    <property type="entry name" value="P-loop_NTPase"/>
</dbReference>
<accession>A0A317EB17</accession>
<evidence type="ECO:0000256" key="3">
    <source>
        <dbReference type="ARBA" id="ARBA00022840"/>
    </source>
</evidence>
<dbReference type="OrthoDB" id="9802264at2"/>
<keyword evidence="1" id="KW-0813">Transport</keyword>
<comment type="caution">
    <text evidence="5">The sequence shown here is derived from an EMBL/GenBank/DDBJ whole genome shotgun (WGS) entry which is preliminary data.</text>
</comment>
<dbReference type="InterPro" id="IPR008995">
    <property type="entry name" value="Mo/tungstate-bd_C_term_dom"/>
</dbReference>
<dbReference type="PANTHER" id="PTHR42781:SF4">
    <property type="entry name" value="SPERMIDINE_PUTRESCINE IMPORT ATP-BINDING PROTEIN POTA"/>
    <property type="match status" value="1"/>
</dbReference>
<dbReference type="SUPFAM" id="SSF50331">
    <property type="entry name" value="MOP-like"/>
    <property type="match status" value="1"/>
</dbReference>
<dbReference type="InterPro" id="IPR050093">
    <property type="entry name" value="ABC_SmlMolc_Importer"/>
</dbReference>
<dbReference type="GO" id="GO:0022857">
    <property type="term" value="F:transmembrane transporter activity"/>
    <property type="evidence" value="ECO:0007669"/>
    <property type="project" value="InterPro"/>
</dbReference>
<dbReference type="AlphaFoldDB" id="A0A317EB17"/>
<dbReference type="InterPro" id="IPR003593">
    <property type="entry name" value="AAA+_ATPase"/>
</dbReference>